<sequence length="235" mass="24872">MASTHLRRRHDMPAGMTLPPATSPAAFIRANTRLQPLAFVPEIRLHLAGEAVPLWQATEAELGRIQLPPPFWAFAWAGGQALARFVLDNAGEFAGRRVLDFASGSGLVAIAAAKAGAGVTAADIDPFAVAAIGLNATANAVEIAVEAADQLDRPPMPGVDVVMVGDVFYERDLAQRVLALLDRYAAAGVRVLVGDPGRSYLPQARLTALASYAVPVTREVEDHDVKQTSVFALTN</sequence>
<dbReference type="KEGG" id="bvr:BVIR_139"/>
<dbReference type="Pfam" id="PF06325">
    <property type="entry name" value="PrmA"/>
    <property type="match status" value="1"/>
</dbReference>
<organism evidence="3 4">
    <name type="scientific">Blastochloris viridis</name>
    <name type="common">Rhodopseudomonas viridis</name>
    <dbReference type="NCBI Taxonomy" id="1079"/>
    <lineage>
        <taxon>Bacteria</taxon>
        <taxon>Pseudomonadati</taxon>
        <taxon>Pseudomonadota</taxon>
        <taxon>Alphaproteobacteria</taxon>
        <taxon>Hyphomicrobiales</taxon>
        <taxon>Blastochloridaceae</taxon>
        <taxon>Blastochloris</taxon>
    </lineage>
</organism>
<keyword evidence="1 3" id="KW-0489">Methyltransferase</keyword>
<accession>A0A0P0IQP1</accession>
<dbReference type="InterPro" id="IPR029063">
    <property type="entry name" value="SAM-dependent_MTases_sf"/>
</dbReference>
<dbReference type="PATRIC" id="fig|1079.6.peg.146"/>
<evidence type="ECO:0000313" key="4">
    <source>
        <dbReference type="Proteomes" id="UP000065734"/>
    </source>
</evidence>
<evidence type="ECO:0000313" key="3">
    <source>
        <dbReference type="EMBL" id="CUU43877.1"/>
    </source>
</evidence>
<dbReference type="EMBL" id="LN907867">
    <property type="protein sequence ID" value="CUU43877.1"/>
    <property type="molecule type" value="Genomic_DNA"/>
</dbReference>
<keyword evidence="2 3" id="KW-0808">Transferase</keyword>
<dbReference type="AlphaFoldDB" id="A0A0P0IQP1"/>
<dbReference type="PANTHER" id="PTHR43648:SF1">
    <property type="entry name" value="ELECTRON TRANSFER FLAVOPROTEIN BETA SUBUNIT LYSINE METHYLTRANSFERASE"/>
    <property type="match status" value="1"/>
</dbReference>
<dbReference type="STRING" id="1079.BVIR_139"/>
<dbReference type="PANTHER" id="PTHR43648">
    <property type="entry name" value="ELECTRON TRANSFER FLAVOPROTEIN BETA SUBUNIT LYSINE METHYLTRANSFERASE"/>
    <property type="match status" value="1"/>
</dbReference>
<dbReference type="SUPFAM" id="SSF53335">
    <property type="entry name" value="S-adenosyl-L-methionine-dependent methyltransferases"/>
    <property type="match status" value="1"/>
</dbReference>
<dbReference type="Proteomes" id="UP000065734">
    <property type="component" value="Chromosome I"/>
</dbReference>
<evidence type="ECO:0000256" key="1">
    <source>
        <dbReference type="ARBA" id="ARBA00022603"/>
    </source>
</evidence>
<protein>
    <submittedName>
        <fullName evidence="3">Putative methyltransferase</fullName>
    </submittedName>
</protein>
<dbReference type="Gene3D" id="3.40.50.150">
    <property type="entry name" value="Vaccinia Virus protein VP39"/>
    <property type="match status" value="1"/>
</dbReference>
<reference evidence="4" key="1">
    <citation type="journal article" date="2016" name="Genome Announc.">
        <title>Revised genome sequence of the purple photosynthetic bacterium Blastochloris viridis.</title>
        <authorList>
            <person name="Liu L.N."/>
            <person name="Faulkner M."/>
            <person name="Liu X."/>
            <person name="Huang F."/>
            <person name="Darby A.C."/>
            <person name="Hall N."/>
        </authorList>
    </citation>
    <scope>NUCLEOTIDE SEQUENCE [LARGE SCALE GENOMIC DNA]</scope>
    <source>
        <strain evidence="4">ATCC 19567 / DSM 133 / F</strain>
    </source>
</reference>
<name>A0A0P0IQP1_BLAVI</name>
<dbReference type="InterPro" id="IPR050078">
    <property type="entry name" value="Ribosomal_L11_MeTrfase_PrmA"/>
</dbReference>
<keyword evidence="4" id="KW-1185">Reference proteome</keyword>
<dbReference type="GO" id="GO:0016279">
    <property type="term" value="F:protein-lysine N-methyltransferase activity"/>
    <property type="evidence" value="ECO:0007669"/>
    <property type="project" value="TreeGrafter"/>
</dbReference>
<dbReference type="GO" id="GO:0032259">
    <property type="term" value="P:methylation"/>
    <property type="evidence" value="ECO:0007669"/>
    <property type="project" value="UniProtKB-KW"/>
</dbReference>
<proteinExistence type="predicted"/>
<evidence type="ECO:0000256" key="2">
    <source>
        <dbReference type="ARBA" id="ARBA00022679"/>
    </source>
</evidence>
<gene>
    <name evidence="3" type="ORF">BVIRIDIS_29050</name>
</gene>